<protein>
    <submittedName>
        <fullName evidence="13">DEHA2B10846p</fullName>
    </submittedName>
</protein>
<evidence type="ECO:0000313" key="13">
    <source>
        <dbReference type="EMBL" id="CAG85429.2"/>
    </source>
</evidence>
<dbReference type="InterPro" id="IPR002110">
    <property type="entry name" value="Ankyrin_rpt"/>
</dbReference>
<sequence>MSQLNASLLRLKLLDALRSGNNDRVGTIIHQLSSTASTTHTTDIALLKQTILHYAVQVAPMSTLEYLVKNSNEFDLDINSQDRDGNTPLHLAALFSRMEVVKYLLSLPDINDTVVNLKKKQPVELCKDMNIIQLMQFERAKFVETAACQLRQYFSNRDFENLEALLVHNSRASELLDINGADPDTGNTVLHEFIKKDDIQMCDWILRHGGDPFKRDKRGKLPIDLINGKNDPLKKLIKSASKDENIMDPVINTNNAIKSGGAPTYKGYLRKWTNFASGYKLRYFVLDQHGILSYYANQDDTNNSCRGSLNLGFATLHLDSSEKLKFEIIGKNDIRWHLKANHPIETNRWVWTLQNAITIAKDNLKKRHPERKQSLEEHQEKKLRHKLHIPGRKKHKRTGSQVSINSASSFEDENPTSRASTFSAISGDTIGDAEAKPTAGSVSPNLTQIKENKIPARFSEDRPNFDAPDYDLDDIDGAYESESDSLDQRGDLASNEFDNSQLNDQISSTRRLLYIEMSSLLDVFRNSSNAVDTDGLDISSVGTNTLTLIQELFVKYDSLINSRDKGVSRKLERQFEINRLWENSIRQLENEIAQREEKLLEFEDKKKQLRKYFSSGAGVRTPGSSTPNVSEQGVKSDLGPSGIIGLHNQSVSAEAPKGTENKSIPEGNDYFENHDEIDNGRVVQDILHDDSDDEFFDAGEFDESNEEPESATVDNDDATSTKEVNGEPQTDSSAAIMGGASGTAAAATGDGIAGGYRDDESTYSTATKVADSQAEKSEDNVANEKDDLNPVDAEVYTKCQEYKLNKINDEGSFLGYENPPRDRLGLSEDNRPQIGLWGILKSMIGKDMTKMTLPVSFNECTSLLQRLAEDIEYSTLLDKAAQIDDSTLRMVYVATFAASEYASTINRIAKPFNPLLGETFEYCRPDHKYRLIVEQVSHHPPISACSAESVNWDYYGENAVVSAFKGRSFDVKHLGKMFCVIRPNNGVQSKDGKTVDEELYSWKKVNTSVVGIMIGNPTVDNFGKMEVTNHTTGDKIIVDMKQRGWRAASAYQLSGHVVDKAGKTHWAMGGHWNSKIFAKKVIGNPEEEKKRRNSLVDSESVANTKTSNDPESGNKFLVWQAAPRPKVPFNLTSFAITLNGIDNNLKRYLPPTDTRLRPDQRAMEDGEYDLASDEKVRVEEKQRAARKRRESTKKPYEPNWFVKSKHPVTGDDYWEFQDEYWKLRRDGKLDNCGDIF</sequence>
<keyword evidence="7" id="KW-0446">Lipid-binding</keyword>
<dbReference type="GO" id="GO:0097038">
    <property type="term" value="C:perinuclear endoplasmic reticulum"/>
    <property type="evidence" value="ECO:0007669"/>
    <property type="project" value="TreeGrafter"/>
</dbReference>
<organism evidence="13 14">
    <name type="scientific">Debaryomyces hansenii (strain ATCC 36239 / CBS 767 / BCRC 21394 / JCM 1990 / NBRC 0083 / IGC 2968)</name>
    <name type="common">Yeast</name>
    <name type="synonym">Torulaspora hansenii</name>
    <dbReference type="NCBI Taxonomy" id="284592"/>
    <lineage>
        <taxon>Eukaryota</taxon>
        <taxon>Fungi</taxon>
        <taxon>Dikarya</taxon>
        <taxon>Ascomycota</taxon>
        <taxon>Saccharomycotina</taxon>
        <taxon>Pichiomycetes</taxon>
        <taxon>Debaryomycetaceae</taxon>
        <taxon>Debaryomyces</taxon>
    </lineage>
</organism>
<dbReference type="PANTHER" id="PTHR10972:SF205">
    <property type="entry name" value="OXYSTEROL-BINDING PROTEIN 1"/>
    <property type="match status" value="1"/>
</dbReference>
<evidence type="ECO:0000256" key="5">
    <source>
        <dbReference type="ARBA" id="ARBA00023043"/>
    </source>
</evidence>
<dbReference type="SUPFAM" id="SSF48403">
    <property type="entry name" value="Ankyrin repeat"/>
    <property type="match status" value="1"/>
</dbReference>
<dbReference type="GO" id="GO:0034727">
    <property type="term" value="P:piecemeal microautophagy of the nucleus"/>
    <property type="evidence" value="ECO:0007669"/>
    <property type="project" value="TreeGrafter"/>
</dbReference>
<keyword evidence="6" id="KW-0445">Lipid transport</keyword>
<evidence type="ECO:0000256" key="8">
    <source>
        <dbReference type="PROSITE-ProRule" id="PRU00023"/>
    </source>
</evidence>
<dbReference type="SMART" id="SM00233">
    <property type="entry name" value="PH"/>
    <property type="match status" value="1"/>
</dbReference>
<dbReference type="KEGG" id="dha:DEHA2B10846g"/>
<dbReference type="RefSeq" id="XP_457425.2">
    <property type="nucleotide sequence ID" value="XM_457425.1"/>
</dbReference>
<dbReference type="GeneID" id="2913358"/>
<feature type="region of interest" description="Disordered" evidence="11">
    <location>
        <begin position="364"/>
        <end position="497"/>
    </location>
</feature>
<evidence type="ECO:0000256" key="6">
    <source>
        <dbReference type="ARBA" id="ARBA00023055"/>
    </source>
</evidence>
<dbReference type="SUPFAM" id="SSF50729">
    <property type="entry name" value="PH domain-like"/>
    <property type="match status" value="1"/>
</dbReference>
<evidence type="ECO:0000256" key="2">
    <source>
        <dbReference type="ARBA" id="ARBA00022448"/>
    </source>
</evidence>
<dbReference type="CDD" id="cd13292">
    <property type="entry name" value="PH_Osh1p_Osh2p_yeast"/>
    <property type="match status" value="1"/>
</dbReference>
<dbReference type="Proteomes" id="UP000000599">
    <property type="component" value="Chromosome B"/>
</dbReference>
<dbReference type="OrthoDB" id="1854502at2759"/>
<feature type="compositionally biased region" description="Acidic residues" evidence="11">
    <location>
        <begin position="468"/>
        <end position="485"/>
    </location>
</feature>
<dbReference type="STRING" id="284592.Q6BWJ4"/>
<dbReference type="EMBL" id="CR382134">
    <property type="protein sequence ID" value="CAG85429.2"/>
    <property type="molecule type" value="Genomic_DNA"/>
</dbReference>
<keyword evidence="5 8" id="KW-0040">ANK repeat</keyword>
<dbReference type="SUPFAM" id="SSF144000">
    <property type="entry name" value="Oxysterol-binding protein-like"/>
    <property type="match status" value="1"/>
</dbReference>
<accession>Q6BWJ4</accession>
<gene>
    <name evidence="13" type="ordered locus">DEHA2B10846g</name>
</gene>
<keyword evidence="3" id="KW-0597">Phosphoprotein</keyword>
<dbReference type="Gene3D" id="3.30.70.3490">
    <property type="match status" value="1"/>
</dbReference>
<dbReference type="PROSITE" id="PS50088">
    <property type="entry name" value="ANK_REPEAT"/>
    <property type="match status" value="1"/>
</dbReference>
<evidence type="ECO:0000256" key="7">
    <source>
        <dbReference type="ARBA" id="ARBA00023121"/>
    </source>
</evidence>
<feature type="compositionally biased region" description="Basic residues" evidence="11">
    <location>
        <begin position="381"/>
        <end position="398"/>
    </location>
</feature>
<dbReference type="SMART" id="SM00248">
    <property type="entry name" value="ANK"/>
    <property type="match status" value="3"/>
</dbReference>
<dbReference type="PROSITE" id="PS50297">
    <property type="entry name" value="ANK_REP_REGION"/>
    <property type="match status" value="1"/>
</dbReference>
<dbReference type="InterPro" id="IPR018494">
    <property type="entry name" value="Oxysterol-bd_CS"/>
</dbReference>
<feature type="compositionally biased region" description="Polar residues" evidence="11">
    <location>
        <begin position="721"/>
        <end position="730"/>
    </location>
</feature>
<dbReference type="Gene3D" id="2.40.160.120">
    <property type="match status" value="1"/>
</dbReference>
<feature type="compositionally biased region" description="Polar residues" evidence="11">
    <location>
        <begin position="399"/>
        <end position="409"/>
    </location>
</feature>
<evidence type="ECO:0000256" key="9">
    <source>
        <dbReference type="RuleBase" id="RU003844"/>
    </source>
</evidence>
<dbReference type="GO" id="GO:0005635">
    <property type="term" value="C:nuclear envelope"/>
    <property type="evidence" value="ECO:0007669"/>
    <property type="project" value="TreeGrafter"/>
</dbReference>
<proteinExistence type="inferred from homology"/>
<dbReference type="FunCoup" id="Q6BWJ4">
    <property type="interactions" value="573"/>
</dbReference>
<comment type="similarity">
    <text evidence="1 9">Belongs to the OSBP family.</text>
</comment>
<feature type="region of interest" description="Disordered" evidence="11">
    <location>
        <begin position="751"/>
        <end position="789"/>
    </location>
</feature>
<feature type="compositionally biased region" description="Acidic residues" evidence="11">
    <location>
        <begin position="693"/>
        <end position="717"/>
    </location>
</feature>
<evidence type="ECO:0000256" key="4">
    <source>
        <dbReference type="ARBA" id="ARBA00022737"/>
    </source>
</evidence>
<dbReference type="eggNOG" id="KOG1737">
    <property type="taxonomic scope" value="Eukaryota"/>
</dbReference>
<dbReference type="GO" id="GO:0120009">
    <property type="term" value="P:intermembrane lipid transfer"/>
    <property type="evidence" value="ECO:0007669"/>
    <property type="project" value="UniProtKB-ARBA"/>
</dbReference>
<evidence type="ECO:0000256" key="11">
    <source>
        <dbReference type="SAM" id="MobiDB-lite"/>
    </source>
</evidence>
<evidence type="ECO:0000256" key="3">
    <source>
        <dbReference type="ARBA" id="ARBA00022553"/>
    </source>
</evidence>
<evidence type="ECO:0000256" key="1">
    <source>
        <dbReference type="ARBA" id="ARBA00008842"/>
    </source>
</evidence>
<dbReference type="InterPro" id="IPR000648">
    <property type="entry name" value="Oxysterol-bd"/>
</dbReference>
<dbReference type="GO" id="GO:0006897">
    <property type="term" value="P:endocytosis"/>
    <property type="evidence" value="ECO:0007669"/>
    <property type="project" value="TreeGrafter"/>
</dbReference>
<feature type="region of interest" description="Disordered" evidence="11">
    <location>
        <begin position="1087"/>
        <end position="1113"/>
    </location>
</feature>
<feature type="compositionally biased region" description="Basic and acidic residues" evidence="11">
    <location>
        <begin position="773"/>
        <end position="788"/>
    </location>
</feature>
<dbReference type="InterPro" id="IPR001849">
    <property type="entry name" value="PH_domain"/>
</dbReference>
<dbReference type="VEuPathDB" id="FungiDB:DEHA2B10846g"/>
<dbReference type="GO" id="GO:0032934">
    <property type="term" value="F:sterol binding"/>
    <property type="evidence" value="ECO:0007669"/>
    <property type="project" value="TreeGrafter"/>
</dbReference>
<feature type="domain" description="PH" evidence="12">
    <location>
        <begin position="262"/>
        <end position="358"/>
    </location>
</feature>
<reference evidence="13 14" key="1">
    <citation type="journal article" date="2004" name="Nature">
        <title>Genome evolution in yeasts.</title>
        <authorList>
            <consortium name="Genolevures"/>
            <person name="Dujon B."/>
            <person name="Sherman D."/>
            <person name="Fischer G."/>
            <person name="Durrens P."/>
            <person name="Casaregola S."/>
            <person name="Lafontaine I."/>
            <person name="de Montigny J."/>
            <person name="Marck C."/>
            <person name="Neuveglise C."/>
            <person name="Talla E."/>
            <person name="Goffard N."/>
            <person name="Frangeul L."/>
            <person name="Aigle M."/>
            <person name="Anthouard V."/>
            <person name="Babour A."/>
            <person name="Barbe V."/>
            <person name="Barnay S."/>
            <person name="Blanchin S."/>
            <person name="Beckerich J.M."/>
            <person name="Beyne E."/>
            <person name="Bleykasten C."/>
            <person name="Boisrame A."/>
            <person name="Boyer J."/>
            <person name="Cattolico L."/>
            <person name="Confanioleri F."/>
            <person name="de Daruvar A."/>
            <person name="Despons L."/>
            <person name="Fabre E."/>
            <person name="Fairhead C."/>
            <person name="Ferry-Dumazet H."/>
            <person name="Groppi A."/>
            <person name="Hantraye F."/>
            <person name="Hennequin C."/>
            <person name="Jauniaux N."/>
            <person name="Joyet P."/>
            <person name="Kachouri R."/>
            <person name="Kerrest A."/>
            <person name="Koszul R."/>
            <person name="Lemaire M."/>
            <person name="Lesur I."/>
            <person name="Ma L."/>
            <person name="Muller H."/>
            <person name="Nicaud J.M."/>
            <person name="Nikolski M."/>
            <person name="Oztas S."/>
            <person name="Ozier-Kalogeropoulos O."/>
            <person name="Pellenz S."/>
            <person name="Potier S."/>
            <person name="Richard G.F."/>
            <person name="Straub M.L."/>
            <person name="Suleau A."/>
            <person name="Swennene D."/>
            <person name="Tekaia F."/>
            <person name="Wesolowski-Louvel M."/>
            <person name="Westhof E."/>
            <person name="Wirth B."/>
            <person name="Zeniou-Meyer M."/>
            <person name="Zivanovic I."/>
            <person name="Bolotin-Fukuhara M."/>
            <person name="Thierry A."/>
            <person name="Bouchier C."/>
            <person name="Caudron B."/>
            <person name="Scarpelli C."/>
            <person name="Gaillardin C."/>
            <person name="Weissenbach J."/>
            <person name="Wincker P."/>
            <person name="Souciet J.L."/>
        </authorList>
    </citation>
    <scope>NUCLEOTIDE SEQUENCE [LARGE SCALE GENOMIC DNA]</scope>
    <source>
        <strain evidence="14">ATCC 36239 / CBS 767 / BCRC 21394 / JCM 1990 / NBRC 0083 / IGC 2968</strain>
    </source>
</reference>
<dbReference type="FunFam" id="2.40.160.120:FF:000001">
    <property type="entry name" value="Oxysterol-binding protein"/>
    <property type="match status" value="1"/>
</dbReference>
<dbReference type="Pfam" id="PF00169">
    <property type="entry name" value="PH"/>
    <property type="match status" value="1"/>
</dbReference>
<dbReference type="GO" id="GO:0005829">
    <property type="term" value="C:cytosol"/>
    <property type="evidence" value="ECO:0007669"/>
    <property type="project" value="TreeGrafter"/>
</dbReference>
<dbReference type="GO" id="GO:0030011">
    <property type="term" value="P:maintenance of cell polarity"/>
    <property type="evidence" value="ECO:0007669"/>
    <property type="project" value="TreeGrafter"/>
</dbReference>
<evidence type="ECO:0000313" key="14">
    <source>
        <dbReference type="Proteomes" id="UP000000599"/>
    </source>
</evidence>
<feature type="region of interest" description="Disordered" evidence="11">
    <location>
        <begin position="614"/>
        <end position="674"/>
    </location>
</feature>
<dbReference type="PROSITE" id="PS01013">
    <property type="entry name" value="OSBP"/>
    <property type="match status" value="1"/>
</dbReference>
<dbReference type="GO" id="GO:0005886">
    <property type="term" value="C:plasma membrane"/>
    <property type="evidence" value="ECO:0007669"/>
    <property type="project" value="TreeGrafter"/>
</dbReference>
<dbReference type="InterPro" id="IPR036770">
    <property type="entry name" value="Ankyrin_rpt-contain_sf"/>
</dbReference>
<dbReference type="Gene3D" id="2.30.29.30">
    <property type="entry name" value="Pleckstrin-homology domain (PH domain)/Phosphotyrosine-binding domain (PTB)"/>
    <property type="match status" value="1"/>
</dbReference>
<feature type="coiled-coil region" evidence="10">
    <location>
        <begin position="571"/>
        <end position="612"/>
    </location>
</feature>
<feature type="compositionally biased region" description="Basic and acidic residues" evidence="11">
    <location>
        <begin position="450"/>
        <end position="464"/>
    </location>
</feature>
<dbReference type="PANTHER" id="PTHR10972">
    <property type="entry name" value="OXYSTEROL-BINDING PROTEIN-RELATED"/>
    <property type="match status" value="1"/>
</dbReference>
<dbReference type="InParanoid" id="Q6BWJ4"/>
<dbReference type="InterPro" id="IPR011993">
    <property type="entry name" value="PH-like_dom_sf"/>
</dbReference>
<feature type="compositionally biased region" description="Polar residues" evidence="11">
    <location>
        <begin position="1095"/>
        <end position="1111"/>
    </location>
</feature>
<feature type="region of interest" description="Disordered" evidence="11">
    <location>
        <begin position="693"/>
        <end position="736"/>
    </location>
</feature>
<keyword evidence="4" id="KW-0677">Repeat</keyword>
<evidence type="ECO:0000256" key="10">
    <source>
        <dbReference type="SAM" id="Coils"/>
    </source>
</evidence>
<dbReference type="HOGENOM" id="CLU_001040_1_1_1"/>
<dbReference type="GO" id="GO:0006887">
    <property type="term" value="P:exocytosis"/>
    <property type="evidence" value="ECO:0007669"/>
    <property type="project" value="TreeGrafter"/>
</dbReference>
<keyword evidence="14" id="KW-1185">Reference proteome</keyword>
<dbReference type="OMA" id="LPEMKGW"/>
<keyword evidence="10" id="KW-0175">Coiled coil</keyword>
<keyword evidence="2" id="KW-0813">Transport</keyword>
<feature type="compositionally biased region" description="Polar residues" evidence="11">
    <location>
        <begin position="622"/>
        <end position="633"/>
    </location>
</feature>
<dbReference type="Pfam" id="PF12796">
    <property type="entry name" value="Ank_2"/>
    <property type="match status" value="1"/>
</dbReference>
<feature type="compositionally biased region" description="Polar residues" evidence="11">
    <location>
        <begin position="440"/>
        <end position="449"/>
    </location>
</feature>
<evidence type="ECO:0000259" key="12">
    <source>
        <dbReference type="PROSITE" id="PS50003"/>
    </source>
</evidence>
<dbReference type="Gene3D" id="1.25.40.20">
    <property type="entry name" value="Ankyrin repeat-containing domain"/>
    <property type="match status" value="2"/>
</dbReference>
<dbReference type="Pfam" id="PF01237">
    <property type="entry name" value="Oxysterol_BP"/>
    <property type="match status" value="1"/>
</dbReference>
<dbReference type="PROSITE" id="PS50003">
    <property type="entry name" value="PH_DOMAIN"/>
    <property type="match status" value="1"/>
</dbReference>
<feature type="compositionally biased region" description="Polar residues" evidence="11">
    <location>
        <begin position="416"/>
        <end position="426"/>
    </location>
</feature>
<feature type="compositionally biased region" description="Basic and acidic residues" evidence="11">
    <location>
        <begin position="371"/>
        <end position="380"/>
    </location>
</feature>
<name>Q6BWJ4_DEBHA</name>
<dbReference type="InterPro" id="IPR037239">
    <property type="entry name" value="OSBP_sf"/>
</dbReference>
<dbReference type="AlphaFoldDB" id="Q6BWJ4"/>
<dbReference type="FunFam" id="2.30.29.30:FF:000061">
    <property type="entry name" value="Oxysterol binding protein 1"/>
    <property type="match status" value="1"/>
</dbReference>
<feature type="repeat" description="ANK" evidence="8">
    <location>
        <begin position="84"/>
        <end position="106"/>
    </location>
</feature>